<dbReference type="SUPFAM" id="SSF49478">
    <property type="entry name" value="Cna protein B-type domain"/>
    <property type="match status" value="1"/>
</dbReference>
<sequence length="1356" mass="144750">MKRLLKSAVFLLLFSASMAAFGQSLVDGRVVFGNNFKPVPQLTVHLVNKTRKPPVDETQLTAPDGRYSFDDVQPGKDYAVAVYDNTGKLVGTDASFEVLPDSRHTALPNIDISKGVLADREVKSGGLIQNDQGVVPGANISNQQLRVLPLYNRTFLALGAIQPGVHDVPQGSPLQGAAFSIAGSQQTSSNFLLDGVDNVASSNNQAIPFQINEAVQEFRVIYAAPDMRYGQGSGGVIDVVTSRGNAASGSKAWHGSLFDYFNNDSLNAGSPLSVYSTSTFAKAAATASDGAGDAVSVANHTIISDPSYLGYAPQRYDQLFNLVSPGSPIGGATSGCGTFLCQAGSFNPASILATQDSNTYPITSQQFGASAGGPLLSNNKLFLFLSYEGTRIDNPTPIFERVPTFLDNPIANVDGAIAKGVLGLLPGPNVGQTGTSLMTATGAGTFGFYRGFAPNYTHVHNLHVRPELSLGSLGTVSLRYTGQLIDQLHDDTLPAGEAYPGNGANRRAQNQSAAITYNLPFGQSLNTMNIGFTQFRVDDVAQDRNFSAASLGLAAGSLSTFAISGIDTRITGAAPAQPGLMGGWYDSFWNACPNGTASCTTASRNSPSAITPSLDGQFPLPRIGAPLGAPSKHRDSEAFFSDILDLHFGGHNNLTVGGDYRYQQNFSYDGGMARGLVVSNNIGEFTSDSETCISCGLGIAFQHPSFDYELRQPIGYTGDLRSSSFGVFAEHKFQPMPTLTFSLGARYEFFGEPMDTGNRLWNYVAADQGLVKQGSNGTYDAFQYQCGAENTTSLDSLYGNRRVTFGSGWNCTPNGSFSLPNNKNNVMGHFGASYSPDSKFHDVFRASGGLYYDHLPASYTQQLLQNRPSPYNVTNPSAIYGQNFDSAACGTSQTQCGFGLHTLNFQTLNASDSANFQSYQAASGANILYERDVTRLKTPYSIQFTASWQHTFGPSWAGEIAYVGSVNRDLPLIYDSNFSNEFYCTQGGGTSTSPGGLCNNNTFFPVFTESNVGSSSYHSLVLRMRSEQYHGLSMHAAFTYSRSLDDVAGSNFPRSTDALWSQIFGRQLFGAGNPTAFALGANSLSNPHVNGARFNSLAPTAAGQSSLAQALVQAANIPSFDAVSSALTTTGSRPVDISQYSLPQNPLGFSSRANGGDYGNSDFDVRNRAVADFVYAPNFHKKWTNGFVLSGIFTAQSGQPFSIFSGPAYGQVTQRINLPTNTQIHSTGKPTGYFTGVGASSLVSVGAAASCPSLYAQPTLYSNKSNPVACVGNSARNGFSGPIYISQDLALQKSIAFREHHSIILRVEGFNIFNRANYYNPISELSNDGVHINPEFGLIRSAHDPLSIQFAGRYQF</sequence>
<evidence type="ECO:0000256" key="1">
    <source>
        <dbReference type="SAM" id="SignalP"/>
    </source>
</evidence>
<evidence type="ECO:0000313" key="3">
    <source>
        <dbReference type="EMBL" id="ADW71073.1"/>
    </source>
</evidence>
<keyword evidence="4" id="KW-1185">Reference proteome</keyword>
<evidence type="ECO:0000313" key="4">
    <source>
        <dbReference type="Proteomes" id="UP000000343"/>
    </source>
</evidence>
<dbReference type="InterPro" id="IPR013783">
    <property type="entry name" value="Ig-like_fold"/>
</dbReference>
<protein>
    <recommendedName>
        <fullName evidence="2">TonB-dependent transporter Oar-like beta-barrel domain-containing protein</fullName>
    </recommendedName>
</protein>
<reference evidence="4" key="1">
    <citation type="submission" date="2011-01" db="EMBL/GenBank/DDBJ databases">
        <title>Complete sequence of plasmid1 of Acidobacterium sp. MP5ACTX9.</title>
        <authorList>
            <consortium name="US DOE Joint Genome Institute"/>
            <person name="Lucas S."/>
            <person name="Copeland A."/>
            <person name="Lapidus A."/>
            <person name="Cheng J.-F."/>
            <person name="Goodwin L."/>
            <person name="Pitluck S."/>
            <person name="Teshima H."/>
            <person name="Detter J.C."/>
            <person name="Han C."/>
            <person name="Tapia R."/>
            <person name="Land M."/>
            <person name="Hauser L."/>
            <person name="Kyrpides N."/>
            <person name="Ivanova N."/>
            <person name="Ovchinnikova G."/>
            <person name="Pagani I."/>
            <person name="Rawat S.R."/>
            <person name="Mannisto M."/>
            <person name="Haggblom M.M."/>
            <person name="Woyke T."/>
        </authorList>
    </citation>
    <scope>NUCLEOTIDE SEQUENCE [LARGE SCALE GENOMIC DNA]</scope>
    <source>
        <strain evidence="4">MP5ACTX9</strain>
        <plasmid evidence="4">Plasmid pACIX901</plasmid>
    </source>
</reference>
<dbReference type="EMBL" id="CP002481">
    <property type="protein sequence ID" value="ADW71073.1"/>
    <property type="molecule type" value="Genomic_DNA"/>
</dbReference>
<dbReference type="OrthoDB" id="905812at2"/>
<accession>E8X6I9</accession>
<dbReference type="HOGENOM" id="CLU_257293_0_0_0"/>
<feature type="domain" description="TonB-dependent transporter Oar-like beta-barrel" evidence="2">
    <location>
        <begin position="352"/>
        <end position="1057"/>
    </location>
</feature>
<dbReference type="Pfam" id="PF25183">
    <property type="entry name" value="OMP_b-brl_4"/>
    <property type="match status" value="2"/>
</dbReference>
<dbReference type="Proteomes" id="UP000000343">
    <property type="component" value="Plasmid pACIX901"/>
</dbReference>
<dbReference type="RefSeq" id="WP_013572983.1">
    <property type="nucleotide sequence ID" value="NC_015057.1"/>
</dbReference>
<name>E8X6I9_GRATM</name>
<feature type="domain" description="TonB-dependent transporter Oar-like beta-barrel" evidence="2">
    <location>
        <begin position="1152"/>
        <end position="1349"/>
    </location>
</feature>
<proteinExistence type="predicted"/>
<feature type="signal peptide" evidence="1">
    <location>
        <begin position="1"/>
        <end position="22"/>
    </location>
</feature>
<keyword evidence="1" id="KW-0732">Signal</keyword>
<gene>
    <name evidence="3" type="ordered locus">AciX9_4305</name>
</gene>
<evidence type="ECO:0000259" key="2">
    <source>
        <dbReference type="Pfam" id="PF25183"/>
    </source>
</evidence>
<dbReference type="SUPFAM" id="SSF56935">
    <property type="entry name" value="Porins"/>
    <property type="match status" value="1"/>
</dbReference>
<keyword evidence="3" id="KW-0614">Plasmid</keyword>
<dbReference type="InterPro" id="IPR057601">
    <property type="entry name" value="Oar-like_b-barrel"/>
</dbReference>
<dbReference type="KEGG" id="acm:AciX9_4305"/>
<feature type="chain" id="PRO_5003234448" description="TonB-dependent transporter Oar-like beta-barrel domain-containing protein" evidence="1">
    <location>
        <begin position="23"/>
        <end position="1356"/>
    </location>
</feature>
<dbReference type="Gene3D" id="2.60.40.10">
    <property type="entry name" value="Immunoglobulins"/>
    <property type="match status" value="1"/>
</dbReference>
<geneLocation type="plasmid" evidence="3 4">
    <name>pACIX901</name>
</geneLocation>
<organism evidence="4">
    <name type="scientific">Granulicella tundricola (strain ATCC BAA-1859 / DSM 23138 / MP5ACTX9)</name>
    <dbReference type="NCBI Taxonomy" id="1198114"/>
    <lineage>
        <taxon>Bacteria</taxon>
        <taxon>Pseudomonadati</taxon>
        <taxon>Acidobacteriota</taxon>
        <taxon>Terriglobia</taxon>
        <taxon>Terriglobales</taxon>
        <taxon>Acidobacteriaceae</taxon>
        <taxon>Granulicella</taxon>
    </lineage>
</organism>